<comment type="subcellular location">
    <subcellularLocation>
        <location evidence="1">Membrane</location>
        <topology evidence="1">Multi-pass membrane protein</topology>
    </subcellularLocation>
</comment>
<dbReference type="InterPro" id="IPR018499">
    <property type="entry name" value="Tetraspanin/Peripherin"/>
</dbReference>
<keyword evidence="7" id="KW-1185">Reference proteome</keyword>
<organism evidence="6 7">
    <name type="scientific">Oikopleura dioica</name>
    <name type="common">Tunicate</name>
    <dbReference type="NCBI Taxonomy" id="34765"/>
    <lineage>
        <taxon>Eukaryota</taxon>
        <taxon>Metazoa</taxon>
        <taxon>Chordata</taxon>
        <taxon>Tunicata</taxon>
        <taxon>Appendicularia</taxon>
        <taxon>Copelata</taxon>
        <taxon>Oikopleuridae</taxon>
        <taxon>Oikopleura</taxon>
    </lineage>
</organism>
<dbReference type="Pfam" id="PF00335">
    <property type="entry name" value="Tetraspanin"/>
    <property type="match status" value="1"/>
</dbReference>
<keyword evidence="4 5" id="KW-0472">Membrane</keyword>
<evidence type="ECO:0000256" key="3">
    <source>
        <dbReference type="ARBA" id="ARBA00022989"/>
    </source>
</evidence>
<evidence type="ECO:0000256" key="2">
    <source>
        <dbReference type="ARBA" id="ARBA00022692"/>
    </source>
</evidence>
<accession>A0ABN7SRH5</accession>
<evidence type="ECO:0000256" key="5">
    <source>
        <dbReference type="SAM" id="Phobius"/>
    </source>
</evidence>
<gene>
    <name evidence="6" type="ORF">OKIOD_LOCUS9986</name>
</gene>
<evidence type="ECO:0000256" key="1">
    <source>
        <dbReference type="ARBA" id="ARBA00004141"/>
    </source>
</evidence>
<dbReference type="SUPFAM" id="SSF48652">
    <property type="entry name" value="Tetraspanin"/>
    <property type="match status" value="1"/>
</dbReference>
<dbReference type="Gene3D" id="1.10.1450.10">
    <property type="entry name" value="Tetraspanin"/>
    <property type="match status" value="1"/>
</dbReference>
<keyword evidence="2 5" id="KW-0812">Transmembrane</keyword>
<keyword evidence="3 5" id="KW-1133">Transmembrane helix</keyword>
<feature type="transmembrane region" description="Helical" evidence="5">
    <location>
        <begin position="29"/>
        <end position="50"/>
    </location>
</feature>
<feature type="transmembrane region" description="Helical" evidence="5">
    <location>
        <begin position="95"/>
        <end position="114"/>
    </location>
</feature>
<feature type="transmembrane region" description="Helical" evidence="5">
    <location>
        <begin position="70"/>
        <end position="88"/>
    </location>
</feature>
<evidence type="ECO:0000313" key="6">
    <source>
        <dbReference type="EMBL" id="CAG5104373.1"/>
    </source>
</evidence>
<sequence length="196" mass="22416">MRDFYIIEDYLKIVKGEIKKIDTVGVLKTINFVVKFASFLFGVMFIYAGFSEMIIFSHEYLDLIFFTTPILWIVSGFLLLISFGIGVLGMARENVVAIFAEGVVLLFAGVVQSVTRNILIKSAPETKEDIADLHKIFRKIMATYEPHSKIHTFDILQNELSCCGVVDHQDWTWERVPAELRQKDTSRIQFTPTRVA</sequence>
<protein>
    <submittedName>
        <fullName evidence="6">Oidioi.mRNA.OKI2018_I69.chr1.g1221.t1.cds</fullName>
    </submittedName>
</protein>
<evidence type="ECO:0000256" key="4">
    <source>
        <dbReference type="ARBA" id="ARBA00023136"/>
    </source>
</evidence>
<dbReference type="EMBL" id="OU015566">
    <property type="protein sequence ID" value="CAG5104373.1"/>
    <property type="molecule type" value="Genomic_DNA"/>
</dbReference>
<dbReference type="InterPro" id="IPR008952">
    <property type="entry name" value="Tetraspanin_EC2_sf"/>
</dbReference>
<reference evidence="6 7" key="1">
    <citation type="submission" date="2021-04" db="EMBL/GenBank/DDBJ databases">
        <authorList>
            <person name="Bliznina A."/>
        </authorList>
    </citation>
    <scope>NUCLEOTIDE SEQUENCE [LARGE SCALE GENOMIC DNA]</scope>
</reference>
<name>A0ABN7SRH5_OIKDI</name>
<proteinExistence type="predicted"/>
<dbReference type="Proteomes" id="UP001158576">
    <property type="component" value="Chromosome 1"/>
</dbReference>
<evidence type="ECO:0000313" key="7">
    <source>
        <dbReference type="Proteomes" id="UP001158576"/>
    </source>
</evidence>